<feature type="region of interest" description="Disordered" evidence="3">
    <location>
        <begin position="1"/>
        <end position="167"/>
    </location>
</feature>
<dbReference type="AlphaFoldDB" id="A0AAV2P324"/>
<sequence>MSKSVELLAGSEDSEPTSAGKTCTQERARLNLNGSRQLSKSATELRDSEIANSSPSRRGDGSGDSVVHHHRHHRQHQGSISVAQRTHTFFATLKSRWARSRSKERKKSKDASSVQSQDTSQLKNPGVESDYAADYSSEHSRSSSATQSPARHCLNRPESPLARGGREKVMTMQEDNIGKCGEGYSRGSVSFQKEGHTSEGPQDAGEFLQNEITRKREIALRQHAFFQLRLHIRRGANLVAMDRGGASDPYVKVKCLGRLLHKSRTVHRDLNPVWDESVTLPIEDPFQPLTIKVFDYDWGLQDDFMGAAQLDLTQLDLGHSQDITLELKDPGRPKQHLGEIYLTATLWPRNQQEKEQNRDKLNDSVLTDERRGAEAISDIWFHHDVNPLAMKDASQSDET</sequence>
<accession>A0AAV2P324</accession>
<dbReference type="Gene3D" id="2.60.40.150">
    <property type="entry name" value="C2 domain"/>
    <property type="match status" value="1"/>
</dbReference>
<name>A0AAV2P324_9HYME</name>
<organism evidence="5 6">
    <name type="scientific">Lasius platythorax</name>
    <dbReference type="NCBI Taxonomy" id="488582"/>
    <lineage>
        <taxon>Eukaryota</taxon>
        <taxon>Metazoa</taxon>
        <taxon>Ecdysozoa</taxon>
        <taxon>Arthropoda</taxon>
        <taxon>Hexapoda</taxon>
        <taxon>Insecta</taxon>
        <taxon>Pterygota</taxon>
        <taxon>Neoptera</taxon>
        <taxon>Endopterygota</taxon>
        <taxon>Hymenoptera</taxon>
        <taxon>Apocrita</taxon>
        <taxon>Aculeata</taxon>
        <taxon>Formicoidea</taxon>
        <taxon>Formicidae</taxon>
        <taxon>Formicinae</taxon>
        <taxon>Lasius</taxon>
        <taxon>Lasius</taxon>
    </lineage>
</organism>
<dbReference type="EMBL" id="OZ034829">
    <property type="protein sequence ID" value="CAL1686038.1"/>
    <property type="molecule type" value="Genomic_DNA"/>
</dbReference>
<feature type="compositionally biased region" description="Polar residues" evidence="3">
    <location>
        <begin position="32"/>
        <end position="42"/>
    </location>
</feature>
<dbReference type="Proteomes" id="UP001497644">
    <property type="component" value="Chromosome 6"/>
</dbReference>
<feature type="compositionally biased region" description="Basic residues" evidence="3">
    <location>
        <begin position="96"/>
        <end position="108"/>
    </location>
</feature>
<dbReference type="CDD" id="cd04042">
    <property type="entry name" value="C2A_MCTP_PRT"/>
    <property type="match status" value="1"/>
</dbReference>
<feature type="compositionally biased region" description="Polar residues" evidence="3">
    <location>
        <begin position="114"/>
        <end position="123"/>
    </location>
</feature>
<keyword evidence="1" id="KW-0479">Metal-binding</keyword>
<evidence type="ECO:0000259" key="4">
    <source>
        <dbReference type="PROSITE" id="PS50004"/>
    </source>
</evidence>
<dbReference type="SMART" id="SM00239">
    <property type="entry name" value="C2"/>
    <property type="match status" value="1"/>
</dbReference>
<reference evidence="5" key="1">
    <citation type="submission" date="2024-04" db="EMBL/GenBank/DDBJ databases">
        <authorList>
            <consortium name="Molecular Ecology Group"/>
        </authorList>
    </citation>
    <scope>NUCLEOTIDE SEQUENCE</scope>
</reference>
<evidence type="ECO:0000313" key="6">
    <source>
        <dbReference type="Proteomes" id="UP001497644"/>
    </source>
</evidence>
<dbReference type="Pfam" id="PF00168">
    <property type="entry name" value="C2"/>
    <property type="match status" value="1"/>
</dbReference>
<dbReference type="SUPFAM" id="SSF49562">
    <property type="entry name" value="C2 domain (Calcium/lipid-binding domain, CaLB)"/>
    <property type="match status" value="1"/>
</dbReference>
<feature type="domain" description="C2" evidence="4">
    <location>
        <begin position="203"/>
        <end position="325"/>
    </location>
</feature>
<keyword evidence="6" id="KW-1185">Reference proteome</keyword>
<dbReference type="InterPro" id="IPR035892">
    <property type="entry name" value="C2_domain_sf"/>
</dbReference>
<dbReference type="PANTHER" id="PTHR45911">
    <property type="entry name" value="C2 DOMAIN-CONTAINING PROTEIN"/>
    <property type="match status" value="1"/>
</dbReference>
<gene>
    <name evidence="5" type="ORF">LPLAT_LOCUS11418</name>
</gene>
<dbReference type="GO" id="GO:0046928">
    <property type="term" value="P:regulation of neurotransmitter secretion"/>
    <property type="evidence" value="ECO:0007669"/>
    <property type="project" value="TreeGrafter"/>
</dbReference>
<dbReference type="PROSITE" id="PS50004">
    <property type="entry name" value="C2"/>
    <property type="match status" value="1"/>
</dbReference>
<evidence type="ECO:0000256" key="2">
    <source>
        <dbReference type="ARBA" id="ARBA00022837"/>
    </source>
</evidence>
<dbReference type="PANTHER" id="PTHR45911:SF4">
    <property type="entry name" value="MULTIPLE C2 AND TRANSMEMBRANE DOMAIN-CONTAINING PROTEIN"/>
    <property type="match status" value="1"/>
</dbReference>
<evidence type="ECO:0000256" key="1">
    <source>
        <dbReference type="ARBA" id="ARBA00022723"/>
    </source>
</evidence>
<evidence type="ECO:0000313" key="5">
    <source>
        <dbReference type="EMBL" id="CAL1686038.1"/>
    </source>
</evidence>
<evidence type="ECO:0000256" key="3">
    <source>
        <dbReference type="SAM" id="MobiDB-lite"/>
    </source>
</evidence>
<dbReference type="InterPro" id="IPR000008">
    <property type="entry name" value="C2_dom"/>
</dbReference>
<keyword evidence="2" id="KW-0106">Calcium</keyword>
<dbReference type="GO" id="GO:0005509">
    <property type="term" value="F:calcium ion binding"/>
    <property type="evidence" value="ECO:0007669"/>
    <property type="project" value="TreeGrafter"/>
</dbReference>
<proteinExistence type="predicted"/>
<protein>
    <recommendedName>
        <fullName evidence="4">C2 domain-containing protein</fullName>
    </recommendedName>
</protein>
<dbReference type="PRINTS" id="PR00360">
    <property type="entry name" value="C2DOMAIN"/>
</dbReference>
<dbReference type="GO" id="GO:0030672">
    <property type="term" value="C:synaptic vesicle membrane"/>
    <property type="evidence" value="ECO:0007669"/>
    <property type="project" value="TreeGrafter"/>
</dbReference>
<feature type="compositionally biased region" description="Polar residues" evidence="3">
    <location>
        <begin position="78"/>
        <end position="89"/>
    </location>
</feature>